<dbReference type="GO" id="GO:0003723">
    <property type="term" value="F:RNA binding"/>
    <property type="evidence" value="ECO:0007669"/>
    <property type="project" value="TreeGrafter"/>
</dbReference>
<feature type="repeat" description="WD" evidence="8">
    <location>
        <begin position="9"/>
        <end position="50"/>
    </location>
</feature>
<dbReference type="Gene3D" id="3.30.710.10">
    <property type="entry name" value="Potassium Channel Kv1.1, Chain A"/>
    <property type="match status" value="1"/>
</dbReference>
<dbReference type="GO" id="GO:0003743">
    <property type="term" value="F:translation initiation factor activity"/>
    <property type="evidence" value="ECO:0007669"/>
    <property type="project" value="UniProtKB-UniRule"/>
</dbReference>
<keyword evidence="11" id="KW-1185">Reference proteome</keyword>
<accession>A0A0C3FMG4</accession>
<dbReference type="GO" id="GO:0016282">
    <property type="term" value="C:eukaryotic 43S preinitiation complex"/>
    <property type="evidence" value="ECO:0007669"/>
    <property type="project" value="UniProtKB-UniRule"/>
</dbReference>
<comment type="function">
    <text evidence="7">Component of the eukaryotic translation initiation factor 3 (eIF-3) complex, which is involved in protein synthesis of a specialized repertoire of mRNAs and, together with other initiation factors, stimulates binding of mRNA and methionyl-tRNAi to the 40S ribosome. The eIF-3 complex specifically targets and initiates translation of a subset of mRNAs involved in cell proliferation.</text>
</comment>
<evidence type="ECO:0000256" key="2">
    <source>
        <dbReference type="ARBA" id="ARBA00022540"/>
    </source>
</evidence>
<keyword evidence="1 7" id="KW-0963">Cytoplasm</keyword>
<evidence type="ECO:0000256" key="7">
    <source>
        <dbReference type="HAMAP-Rule" id="MF_03008"/>
    </source>
</evidence>
<dbReference type="PROSITE" id="PS50294">
    <property type="entry name" value="WD_REPEATS_REGION"/>
    <property type="match status" value="2"/>
</dbReference>
<dbReference type="PANTHER" id="PTHR19877">
    <property type="entry name" value="EUKARYOTIC TRANSLATION INITIATION FACTOR 3 SUBUNIT I"/>
    <property type="match status" value="1"/>
</dbReference>
<dbReference type="STRING" id="765440.A0A0C3FMG4"/>
<dbReference type="InterPro" id="IPR036322">
    <property type="entry name" value="WD40_repeat_dom_sf"/>
</dbReference>
<evidence type="ECO:0000256" key="1">
    <source>
        <dbReference type="ARBA" id="ARBA00022490"/>
    </source>
</evidence>
<dbReference type="PANTHER" id="PTHR19877:SF1">
    <property type="entry name" value="EUKARYOTIC TRANSLATION INITIATION FACTOR 3 SUBUNIT I"/>
    <property type="match status" value="1"/>
</dbReference>
<comment type="similarity">
    <text evidence="7">Belongs to the eIF-3 subunit I family.</text>
</comment>
<protein>
    <recommendedName>
        <fullName evidence="7">Eukaryotic translation initiation factor 3 subunit I</fullName>
        <shortName evidence="7">eIF3i</shortName>
    </recommendedName>
    <alternativeName>
        <fullName evidence="7">Eukaryotic translation initiation factor 3 39 kDa subunit homolog</fullName>
        <shortName evidence="7">eIF-3 39 kDa subunit homolog</shortName>
    </alternativeName>
</protein>
<evidence type="ECO:0000256" key="5">
    <source>
        <dbReference type="ARBA" id="ARBA00022917"/>
    </source>
</evidence>
<dbReference type="InParanoid" id="A0A0C3FMG4"/>
<proteinExistence type="inferred from homology"/>
<feature type="repeat" description="WD" evidence="8">
    <location>
        <begin position="190"/>
        <end position="231"/>
    </location>
</feature>
<reference evidence="11" key="2">
    <citation type="submission" date="2015-01" db="EMBL/GenBank/DDBJ databases">
        <title>Evolutionary Origins and Diversification of the Mycorrhizal Mutualists.</title>
        <authorList>
            <consortium name="DOE Joint Genome Institute"/>
            <consortium name="Mycorrhizal Genomics Consortium"/>
            <person name="Kohler A."/>
            <person name="Kuo A."/>
            <person name="Nagy L.G."/>
            <person name="Floudas D."/>
            <person name="Copeland A."/>
            <person name="Barry K.W."/>
            <person name="Cichocki N."/>
            <person name="Veneault-Fourrey C."/>
            <person name="LaButti K."/>
            <person name="Lindquist E.A."/>
            <person name="Lipzen A."/>
            <person name="Lundell T."/>
            <person name="Morin E."/>
            <person name="Murat C."/>
            <person name="Riley R."/>
            <person name="Ohm R."/>
            <person name="Sun H."/>
            <person name="Tunlid A."/>
            <person name="Henrissat B."/>
            <person name="Grigoriev I.V."/>
            <person name="Hibbett D.S."/>
            <person name="Martin F."/>
        </authorList>
    </citation>
    <scope>NUCLEOTIDE SEQUENCE [LARGE SCALE GENOMIC DNA]</scope>
    <source>
        <strain evidence="11">F 1598</strain>
    </source>
</reference>
<evidence type="ECO:0000256" key="3">
    <source>
        <dbReference type="ARBA" id="ARBA00022574"/>
    </source>
</evidence>
<dbReference type="GO" id="GO:0001732">
    <property type="term" value="P:formation of cytoplasmic translation initiation complex"/>
    <property type="evidence" value="ECO:0007669"/>
    <property type="project" value="UniProtKB-UniRule"/>
</dbReference>
<keyword evidence="2 7" id="KW-0396">Initiation factor</keyword>
<dbReference type="SUPFAM" id="SSF50978">
    <property type="entry name" value="WD40 repeat-like"/>
    <property type="match status" value="1"/>
</dbReference>
<reference evidence="10 11" key="1">
    <citation type="submission" date="2014-04" db="EMBL/GenBank/DDBJ databases">
        <authorList>
            <consortium name="DOE Joint Genome Institute"/>
            <person name="Kuo A."/>
            <person name="Tarkka M."/>
            <person name="Buscot F."/>
            <person name="Kohler A."/>
            <person name="Nagy L.G."/>
            <person name="Floudas D."/>
            <person name="Copeland A."/>
            <person name="Barry K.W."/>
            <person name="Cichocki N."/>
            <person name="Veneault-Fourrey C."/>
            <person name="LaButti K."/>
            <person name="Lindquist E.A."/>
            <person name="Lipzen A."/>
            <person name="Lundell T."/>
            <person name="Morin E."/>
            <person name="Murat C."/>
            <person name="Sun H."/>
            <person name="Tunlid A."/>
            <person name="Henrissat B."/>
            <person name="Grigoriev I.V."/>
            <person name="Hibbett D.S."/>
            <person name="Martin F."/>
            <person name="Nordberg H.P."/>
            <person name="Cantor M.N."/>
            <person name="Hua S.X."/>
        </authorList>
    </citation>
    <scope>NUCLEOTIDE SEQUENCE [LARGE SCALE GENOMIC DNA]</scope>
    <source>
        <strain evidence="10 11">F 1598</strain>
    </source>
</reference>
<dbReference type="SUPFAM" id="SSF54695">
    <property type="entry name" value="POZ domain"/>
    <property type="match status" value="1"/>
</dbReference>
<dbReference type="HOGENOM" id="CLU_362948_0_0_1"/>
<dbReference type="PROSITE" id="PS50082">
    <property type="entry name" value="WD_REPEATS_2"/>
    <property type="match status" value="4"/>
</dbReference>
<gene>
    <name evidence="7" type="primary">TIF34</name>
    <name evidence="10" type="ORF">PILCRDRAFT_89277</name>
</gene>
<dbReference type="GO" id="GO:0071541">
    <property type="term" value="C:eukaryotic translation initiation factor 3 complex, eIF3m"/>
    <property type="evidence" value="ECO:0007669"/>
    <property type="project" value="TreeGrafter"/>
</dbReference>
<dbReference type="InterPro" id="IPR000210">
    <property type="entry name" value="BTB/POZ_dom"/>
</dbReference>
<dbReference type="CDD" id="cd00200">
    <property type="entry name" value="WD40"/>
    <property type="match status" value="1"/>
</dbReference>
<dbReference type="GO" id="GO:0033290">
    <property type="term" value="C:eukaryotic 48S preinitiation complex"/>
    <property type="evidence" value="ECO:0007669"/>
    <property type="project" value="UniProtKB-UniRule"/>
</dbReference>
<organism evidence="10 11">
    <name type="scientific">Piloderma croceum (strain F 1598)</name>
    <dbReference type="NCBI Taxonomy" id="765440"/>
    <lineage>
        <taxon>Eukaryota</taxon>
        <taxon>Fungi</taxon>
        <taxon>Dikarya</taxon>
        <taxon>Basidiomycota</taxon>
        <taxon>Agaricomycotina</taxon>
        <taxon>Agaricomycetes</taxon>
        <taxon>Agaricomycetidae</taxon>
        <taxon>Atheliales</taxon>
        <taxon>Atheliaceae</taxon>
        <taxon>Piloderma</taxon>
    </lineage>
</organism>
<dbReference type="Pfam" id="PF00651">
    <property type="entry name" value="BTB"/>
    <property type="match status" value="1"/>
</dbReference>
<evidence type="ECO:0000313" key="10">
    <source>
        <dbReference type="EMBL" id="KIM80964.1"/>
    </source>
</evidence>
<evidence type="ECO:0000256" key="8">
    <source>
        <dbReference type="PROSITE-ProRule" id="PRU00221"/>
    </source>
</evidence>
<evidence type="ECO:0000256" key="4">
    <source>
        <dbReference type="ARBA" id="ARBA00022737"/>
    </source>
</evidence>
<evidence type="ECO:0000259" key="9">
    <source>
        <dbReference type="PROSITE" id="PS50097"/>
    </source>
</evidence>
<dbReference type="InterPro" id="IPR027525">
    <property type="entry name" value="eIF3i"/>
</dbReference>
<dbReference type="HAMAP" id="MF_03008">
    <property type="entry name" value="eIF3i"/>
    <property type="match status" value="1"/>
</dbReference>
<name>A0A0C3FMG4_PILCF</name>
<feature type="repeat" description="WD" evidence="8">
    <location>
        <begin position="287"/>
        <end position="317"/>
    </location>
</feature>
<dbReference type="EMBL" id="KN833001">
    <property type="protein sequence ID" value="KIM80964.1"/>
    <property type="molecule type" value="Genomic_DNA"/>
</dbReference>
<dbReference type="InterPro" id="IPR015943">
    <property type="entry name" value="WD40/YVTN_repeat-like_dom_sf"/>
</dbReference>
<keyword evidence="3 8" id="KW-0853">WD repeat</keyword>
<evidence type="ECO:0000313" key="11">
    <source>
        <dbReference type="Proteomes" id="UP000054166"/>
    </source>
</evidence>
<comment type="subcellular location">
    <subcellularLocation>
        <location evidence="7">Cytoplasm</location>
    </subcellularLocation>
</comment>
<dbReference type="InterPro" id="IPR001680">
    <property type="entry name" value="WD40_rpt"/>
</dbReference>
<evidence type="ECO:0000256" key="6">
    <source>
        <dbReference type="ARBA" id="ARBA00038394"/>
    </source>
</evidence>
<feature type="repeat" description="WD" evidence="8">
    <location>
        <begin position="51"/>
        <end position="92"/>
    </location>
</feature>
<dbReference type="Gene3D" id="2.130.10.10">
    <property type="entry name" value="YVTN repeat-like/Quinoprotein amine dehydrogenase"/>
    <property type="match status" value="1"/>
</dbReference>
<dbReference type="AlphaFoldDB" id="A0A0C3FMG4"/>
<dbReference type="FunFam" id="2.130.10.10:FF:000127">
    <property type="entry name" value="Eukaryotic translation initiation factor 3 subunit I"/>
    <property type="match status" value="1"/>
</dbReference>
<dbReference type="Proteomes" id="UP000054166">
    <property type="component" value="Unassembled WGS sequence"/>
</dbReference>
<comment type="subunit">
    <text evidence="7">Component of the eukaryotic translation initiation factor 3 (eIF-3) complex.</text>
</comment>
<comment type="similarity">
    <text evidence="6">Belongs to the WD repeat STRAP family.</text>
</comment>
<feature type="domain" description="BTB" evidence="9">
    <location>
        <begin position="386"/>
        <end position="459"/>
    </location>
</feature>
<sequence>MARMRPILLQGHERSLTQIKFNAEGDLLFSCSKDHIINVWFSHNGERLGTYDGHNGTVWTIDVDSQSKFMVSGSADNTLKLWSVSTGKCLYTWEFPTAVKRVAFSDDDEQVVCITEQRMGYQGAIRVFNINREGDGKKQSLEPAHMFNPIGSKATVCAFTYLPGLIVTGHESGKVALFDIKTGDEVLNNERAHMDVVTDLQLSSDRTYFVTSSKDKTARIHDTKTLMVIKTYSTETPLNSAALAPNRPYVLLGGGQEAMSVTTTSTRQGKFETRFWHKVFEEEVGRVKGHFGPINTIAVHPAGNCYASGGEDGFVRVHHFDDSYFRAKPYGDIEVEDLANDNVATSLEGTSRKRRRTSDEEWIESDHVTASLSEPARDTKYYMDGGDCIILVEETLFKVHKAFLSRDSSTFEGMFSVPQGDSNVDGGSDQQPITLRGDTVEQFRSLVFILYALPHQIEALLLDKVTRFPELLTIAEITHKYHFAELGSWAVQTVESVFCQTTVSQIYHERLLRLATVTNDTRLYETFVSTLIERLMDGTLAPTETLIMADRLQIHNLQGVAYYAQLLALEKNNGILFPPGCPLNRDQRVRLLAGYMSLAKRWDYLRDNPLDDPSPTCSVHMNCRNCWDKQWRSHVNAPQVTQHSAVDILGKLQVMQTLLQTSFPPQNFHPMNNFMQPNQFLQLFQQQQHHQQNIAHAPNPAAPMNPIPQGPIDWNAMSLSSPMTPRMSPRPSPACIERAMAATKALFDEVQTSLLHYFSEDALGLTQRLS</sequence>
<keyword evidence="5 7" id="KW-0648">Protein biosynthesis</keyword>
<dbReference type="InterPro" id="IPR011333">
    <property type="entry name" value="SKP1/BTB/POZ_sf"/>
</dbReference>
<dbReference type="SMART" id="SM00320">
    <property type="entry name" value="WD40"/>
    <property type="match status" value="6"/>
</dbReference>
<dbReference type="OrthoDB" id="24966at2759"/>
<dbReference type="PROSITE" id="PS50097">
    <property type="entry name" value="BTB"/>
    <property type="match status" value="1"/>
</dbReference>
<keyword evidence="4" id="KW-0677">Repeat</keyword>
<dbReference type="Pfam" id="PF24805">
    <property type="entry name" value="EIF3I"/>
    <property type="match status" value="1"/>
</dbReference>